<evidence type="ECO:0000313" key="2">
    <source>
        <dbReference type="Proteomes" id="UP001345219"/>
    </source>
</evidence>
<dbReference type="Proteomes" id="UP001345219">
    <property type="component" value="Chromosome 17"/>
</dbReference>
<gene>
    <name evidence="1" type="ORF">SAY87_022930</name>
</gene>
<proteinExistence type="predicted"/>
<comment type="caution">
    <text evidence="1">The sequence shown here is derived from an EMBL/GenBank/DDBJ whole genome shotgun (WGS) entry which is preliminary data.</text>
</comment>
<dbReference type="AlphaFoldDB" id="A0AAN7Q686"/>
<protein>
    <submittedName>
        <fullName evidence="1">Uncharacterized protein</fullName>
    </submittedName>
</protein>
<accession>A0AAN7Q686</accession>
<name>A0AAN7Q686_9MYRT</name>
<evidence type="ECO:0000313" key="1">
    <source>
        <dbReference type="EMBL" id="KAK4759799.1"/>
    </source>
</evidence>
<dbReference type="EMBL" id="JAXIOK010000011">
    <property type="protein sequence ID" value="KAK4759799.1"/>
    <property type="molecule type" value="Genomic_DNA"/>
</dbReference>
<keyword evidence="2" id="KW-1185">Reference proteome</keyword>
<reference evidence="1 2" key="1">
    <citation type="journal article" date="2023" name="Hortic Res">
        <title>Pangenome of water caltrop reveals structural variations and asymmetric subgenome divergence after allopolyploidization.</title>
        <authorList>
            <person name="Zhang X."/>
            <person name="Chen Y."/>
            <person name="Wang L."/>
            <person name="Yuan Y."/>
            <person name="Fang M."/>
            <person name="Shi L."/>
            <person name="Lu R."/>
            <person name="Comes H.P."/>
            <person name="Ma Y."/>
            <person name="Chen Y."/>
            <person name="Huang G."/>
            <person name="Zhou Y."/>
            <person name="Zheng Z."/>
            <person name="Qiu Y."/>
        </authorList>
    </citation>
    <scope>NUCLEOTIDE SEQUENCE [LARGE SCALE GENOMIC DNA]</scope>
    <source>
        <tissue evidence="1">Roots</tissue>
    </source>
</reference>
<organism evidence="1 2">
    <name type="scientific">Trapa incisa</name>
    <dbReference type="NCBI Taxonomy" id="236973"/>
    <lineage>
        <taxon>Eukaryota</taxon>
        <taxon>Viridiplantae</taxon>
        <taxon>Streptophyta</taxon>
        <taxon>Embryophyta</taxon>
        <taxon>Tracheophyta</taxon>
        <taxon>Spermatophyta</taxon>
        <taxon>Magnoliopsida</taxon>
        <taxon>eudicotyledons</taxon>
        <taxon>Gunneridae</taxon>
        <taxon>Pentapetalae</taxon>
        <taxon>rosids</taxon>
        <taxon>malvids</taxon>
        <taxon>Myrtales</taxon>
        <taxon>Lythraceae</taxon>
        <taxon>Trapa</taxon>
    </lineage>
</organism>
<sequence length="80" mass="8690">MYKLHGELGWVMSGVNGECSEELKQAGEATAVARLFPLAFSVDDEGRVIEDALGSKSQFPIGILAEIFCFSAKGNYGLYR</sequence>